<sequence length="718" mass="80617">MRHRLLTGVLFVLGSACFALPGAASDMTADHPRVGEVVVHEQLASPEARERWSDAEWARVVDQGPNEETVLRIDVPGAPGAGEDGSVQQDVWGRDIEARARRFELSRSLDVDDLRGWRVNLVARIRTAGVPEPDEPWEGVRLGFNYRTETGRRYNHNLNGLPGDSDWFEARLDGARIPEDGTAATAYVGLMAPAGTMWVDEVRIELVEPPLSYLAAQRDETFEQETIWRGAGIAGGTGARHGWIERFVNDWNMNHVKVWVRFPSPDLPDEAYAEQLESRLQHLDRALDRAKQAGIKVIAQGWLRNEWRDSDRGGTHTVYLDQHALDRFLDTWRLMAERYKGSEGILGYDLLNETVLRVPPAEGFPDYEELIEKTAEMILEIDPDAHFFVQPEEWWGMQAFTILRPVNIENVTYSMHMYAPFALTHQGVGTRQHAGIAYPGEINGVYWDKDMLRKALQPARDFQLAHGVRMEVGEFSCIRWAPDGSAARWLNDVIEIFEEYGWDWTYHAMLDFDGWSVELGEDPDNTDPLDEPGEAKQVLLAGFARNDPSTFNPRPAEQAAVAPGDVVFEADFEGDRPFAGWEGSSRATVDVGYQGGQAMRVHRDVESGEGTVHVRKTLPVEKMRGSRVKLEAMAKADDVAEPAQRHNGVKVMVHIQTPDGSDYPQAGNAHGTFDWRPMQRTIYVPRNATGASLILGLQDTTGTVWFDDVRMTIVDAPK</sequence>
<keyword evidence="4" id="KW-0119">Carbohydrate metabolism</keyword>
<dbReference type="PANTHER" id="PTHR31297:SF41">
    <property type="entry name" value="ENDOGLUCANASE, PUTATIVE (AFU_ORTHOLOGUE AFUA_5G01830)-RELATED"/>
    <property type="match status" value="1"/>
</dbReference>
<dbReference type="PROSITE" id="PS51257">
    <property type="entry name" value="PROKAR_LIPOPROTEIN"/>
    <property type="match status" value="1"/>
</dbReference>
<keyword evidence="3" id="KW-0136">Cellulose degradation</keyword>
<keyword evidence="5 9" id="KW-0326">Glycosidase</keyword>
<proteinExistence type="inferred from homology"/>
<evidence type="ECO:0000259" key="8">
    <source>
        <dbReference type="Pfam" id="PF00150"/>
    </source>
</evidence>
<keyword evidence="7" id="KW-0732">Signal</keyword>
<evidence type="ECO:0000256" key="7">
    <source>
        <dbReference type="SAM" id="SignalP"/>
    </source>
</evidence>
<comment type="similarity">
    <text evidence="1">Belongs to the glycosyl hydrolase 5 (cellulase A) family.</text>
</comment>
<dbReference type="Gene3D" id="2.60.120.260">
    <property type="entry name" value="Galactose-binding domain-like"/>
    <property type="match status" value="1"/>
</dbReference>
<dbReference type="InterPro" id="IPR017853">
    <property type="entry name" value="GH"/>
</dbReference>
<evidence type="ECO:0000313" key="10">
    <source>
        <dbReference type="Proteomes" id="UP001575105"/>
    </source>
</evidence>
<dbReference type="EMBL" id="JBGUBD010000004">
    <property type="protein sequence ID" value="MFA9478101.1"/>
    <property type="molecule type" value="Genomic_DNA"/>
</dbReference>
<feature type="chain" id="PRO_5046908767" evidence="7">
    <location>
        <begin position="25"/>
        <end position="718"/>
    </location>
</feature>
<dbReference type="EC" id="3.2.1.-" evidence="9"/>
<dbReference type="Gene3D" id="3.20.20.80">
    <property type="entry name" value="Glycosidases"/>
    <property type="match status" value="1"/>
</dbReference>
<dbReference type="InterPro" id="IPR050386">
    <property type="entry name" value="Glycosyl_hydrolase_5"/>
</dbReference>
<dbReference type="GO" id="GO:0016798">
    <property type="term" value="F:hydrolase activity, acting on glycosyl bonds"/>
    <property type="evidence" value="ECO:0007669"/>
    <property type="project" value="UniProtKB-KW"/>
</dbReference>
<dbReference type="RefSeq" id="WP_425345028.1">
    <property type="nucleotide sequence ID" value="NZ_JBGUBD010000004.1"/>
</dbReference>
<evidence type="ECO:0000256" key="4">
    <source>
        <dbReference type="ARBA" id="ARBA00023277"/>
    </source>
</evidence>
<dbReference type="SUPFAM" id="SSF51445">
    <property type="entry name" value="(Trans)glycosidases"/>
    <property type="match status" value="1"/>
</dbReference>
<evidence type="ECO:0000256" key="2">
    <source>
        <dbReference type="ARBA" id="ARBA00022801"/>
    </source>
</evidence>
<evidence type="ECO:0000256" key="5">
    <source>
        <dbReference type="ARBA" id="ARBA00023295"/>
    </source>
</evidence>
<dbReference type="InterPro" id="IPR001547">
    <property type="entry name" value="Glyco_hydro_5"/>
</dbReference>
<reference evidence="9 10" key="1">
    <citation type="submission" date="2024-08" db="EMBL/GenBank/DDBJ databases">
        <title>Whole-genome sequencing of halo(alkali)philic microorganisms from hypersaline lakes.</title>
        <authorList>
            <person name="Sorokin D.Y."/>
            <person name="Merkel A.Y."/>
            <person name="Messina E."/>
            <person name="Yakimov M."/>
        </authorList>
    </citation>
    <scope>NUCLEOTIDE SEQUENCE [LARGE SCALE GENOMIC DNA]</scope>
    <source>
        <strain evidence="9 10">AB-hyl4</strain>
    </source>
</reference>
<organism evidence="9 10">
    <name type="scientific">Natronomicrosphaera hydrolytica</name>
    <dbReference type="NCBI Taxonomy" id="3242702"/>
    <lineage>
        <taxon>Bacteria</taxon>
        <taxon>Pseudomonadati</taxon>
        <taxon>Planctomycetota</taxon>
        <taxon>Phycisphaerae</taxon>
        <taxon>Phycisphaerales</taxon>
        <taxon>Phycisphaeraceae</taxon>
        <taxon>Natronomicrosphaera</taxon>
    </lineage>
</organism>
<feature type="signal peptide" evidence="7">
    <location>
        <begin position="1"/>
        <end position="24"/>
    </location>
</feature>
<keyword evidence="6" id="KW-0624">Polysaccharide degradation</keyword>
<comment type="caution">
    <text evidence="9">The sequence shown here is derived from an EMBL/GenBank/DDBJ whole genome shotgun (WGS) entry which is preliminary data.</text>
</comment>
<evidence type="ECO:0000256" key="3">
    <source>
        <dbReference type="ARBA" id="ARBA00023001"/>
    </source>
</evidence>
<gene>
    <name evidence="9" type="ORF">ACERK3_07295</name>
</gene>
<accession>A0ABV4U3I7</accession>
<keyword evidence="10" id="KW-1185">Reference proteome</keyword>
<evidence type="ECO:0000256" key="1">
    <source>
        <dbReference type="ARBA" id="ARBA00005641"/>
    </source>
</evidence>
<dbReference type="PANTHER" id="PTHR31297">
    <property type="entry name" value="GLUCAN ENDO-1,6-BETA-GLUCOSIDASE B"/>
    <property type="match status" value="1"/>
</dbReference>
<name>A0ABV4U3I7_9BACT</name>
<evidence type="ECO:0000256" key="6">
    <source>
        <dbReference type="ARBA" id="ARBA00023326"/>
    </source>
</evidence>
<protein>
    <submittedName>
        <fullName evidence="9">Glycoside hydrolase family 5 protein</fullName>
        <ecNumber evidence="9">3.2.1.-</ecNumber>
    </submittedName>
</protein>
<dbReference type="Pfam" id="PF00150">
    <property type="entry name" value="Cellulase"/>
    <property type="match status" value="1"/>
</dbReference>
<evidence type="ECO:0000313" key="9">
    <source>
        <dbReference type="EMBL" id="MFA9478101.1"/>
    </source>
</evidence>
<feature type="domain" description="Glycoside hydrolase family 5" evidence="8">
    <location>
        <begin position="245"/>
        <end position="508"/>
    </location>
</feature>
<dbReference type="Proteomes" id="UP001575105">
    <property type="component" value="Unassembled WGS sequence"/>
</dbReference>
<keyword evidence="2 9" id="KW-0378">Hydrolase</keyword>